<dbReference type="Gene3D" id="3.40.718.10">
    <property type="entry name" value="Isopropylmalate Dehydrogenase"/>
    <property type="match status" value="1"/>
</dbReference>
<keyword evidence="3" id="KW-0012">Acyltransferase</keyword>
<keyword evidence="6" id="KW-1185">Reference proteome</keyword>
<dbReference type="PANTHER" id="PTHR43356:SF2">
    <property type="entry name" value="PHOSPHATE ACETYLTRANSFERASE"/>
    <property type="match status" value="1"/>
</dbReference>
<evidence type="ECO:0000313" key="5">
    <source>
        <dbReference type="EMBL" id="BDG09846.1"/>
    </source>
</evidence>
<evidence type="ECO:0000259" key="4">
    <source>
        <dbReference type="Pfam" id="PF01515"/>
    </source>
</evidence>
<accession>A0ABM7XD92</accession>
<evidence type="ECO:0000256" key="1">
    <source>
        <dbReference type="ARBA" id="ARBA00005656"/>
    </source>
</evidence>
<organism evidence="5 6">
    <name type="scientific">Anaeromyxobacter paludicola</name>
    <dbReference type="NCBI Taxonomy" id="2918171"/>
    <lineage>
        <taxon>Bacteria</taxon>
        <taxon>Pseudomonadati</taxon>
        <taxon>Myxococcota</taxon>
        <taxon>Myxococcia</taxon>
        <taxon>Myxococcales</taxon>
        <taxon>Cystobacterineae</taxon>
        <taxon>Anaeromyxobacteraceae</taxon>
        <taxon>Anaeromyxobacter</taxon>
    </lineage>
</organism>
<gene>
    <name evidence="5" type="primary">ptb</name>
    <name evidence="5" type="ORF">AMPC_29590</name>
</gene>
<evidence type="ECO:0000256" key="3">
    <source>
        <dbReference type="ARBA" id="ARBA00023315"/>
    </source>
</evidence>
<dbReference type="Proteomes" id="UP001162734">
    <property type="component" value="Chromosome"/>
</dbReference>
<dbReference type="SUPFAM" id="SSF53659">
    <property type="entry name" value="Isocitrate/Isopropylmalate dehydrogenase-like"/>
    <property type="match status" value="1"/>
</dbReference>
<dbReference type="InterPro" id="IPR002505">
    <property type="entry name" value="PTA_PTB"/>
</dbReference>
<sequence length="305" mass="31605">MTPIRNMRELVERASALGPCRVAVPGADSKTALGAALEGEARGLVEPVLIGDRAAIVTALESYGADPARYPVVDEPDLDRAARRAVALVRGEGAEIVLKGSLSTAQLLRAVLDRDHGLRGPGLLSDVLVTEAPGGEPRLLGVTDGGLNVAPSLEDKRRILENAVRVFHRLGVERPKVALLCAIETVTPAMPHTAEAAALQALAERGELEGCEPFGPVALDGALSVGAARAKGMSHPAAGKADVILVPNIETGNALGKSFTWLAEKRVGHVVEGARAPVLIPSRAEGSMDKLCSLALGVLVARGGR</sequence>
<evidence type="ECO:0000313" key="6">
    <source>
        <dbReference type="Proteomes" id="UP001162734"/>
    </source>
</evidence>
<dbReference type="PANTHER" id="PTHR43356">
    <property type="entry name" value="PHOSPHATE ACETYLTRANSFERASE"/>
    <property type="match status" value="1"/>
</dbReference>
<dbReference type="EMBL" id="AP025592">
    <property type="protein sequence ID" value="BDG09846.1"/>
    <property type="molecule type" value="Genomic_DNA"/>
</dbReference>
<dbReference type="Pfam" id="PF01515">
    <property type="entry name" value="PTA_PTB"/>
    <property type="match status" value="1"/>
</dbReference>
<dbReference type="InterPro" id="IPR012147">
    <property type="entry name" value="P_Ac_Bu_trans"/>
</dbReference>
<reference evidence="6" key="1">
    <citation type="journal article" date="2022" name="Int. J. Syst. Evol. Microbiol.">
        <title>Anaeromyxobacter oryzae sp. nov., Anaeromyxobacter diazotrophicus sp. nov. and Anaeromyxobacter paludicola sp. nov., isolated from paddy soils.</title>
        <authorList>
            <person name="Itoh H."/>
            <person name="Xu Z."/>
            <person name="Mise K."/>
            <person name="Masuda Y."/>
            <person name="Ushijima N."/>
            <person name="Hayakawa C."/>
            <person name="Shiratori Y."/>
            <person name="Senoo K."/>
        </authorList>
    </citation>
    <scope>NUCLEOTIDE SEQUENCE [LARGE SCALE GENOMIC DNA]</scope>
    <source>
        <strain evidence="6">Red630</strain>
    </source>
</reference>
<name>A0ABM7XD92_9BACT</name>
<proteinExistence type="inferred from homology"/>
<dbReference type="PIRSF" id="PIRSF000428">
    <property type="entry name" value="P_Ac_trans"/>
    <property type="match status" value="1"/>
</dbReference>
<dbReference type="InterPro" id="IPR050500">
    <property type="entry name" value="Phos_Acetyltrans/Butyryltrans"/>
</dbReference>
<keyword evidence="2" id="KW-0808">Transferase</keyword>
<feature type="domain" description="Phosphate acetyl/butaryl transferase" evidence="4">
    <location>
        <begin position="82"/>
        <end position="295"/>
    </location>
</feature>
<protein>
    <submittedName>
        <fullName evidence="5">Phosphate butyryltransferase</fullName>
    </submittedName>
</protein>
<evidence type="ECO:0000256" key="2">
    <source>
        <dbReference type="ARBA" id="ARBA00022679"/>
    </source>
</evidence>
<dbReference type="RefSeq" id="WP_248342247.1">
    <property type="nucleotide sequence ID" value="NZ_AP025592.1"/>
</dbReference>
<comment type="similarity">
    <text evidence="1">Belongs to the phosphate acetyltransferase and butyryltransferase family.</text>
</comment>